<comment type="caution">
    <text evidence="1">The sequence shown here is derived from an EMBL/GenBank/DDBJ whole genome shotgun (WGS) entry which is preliminary data.</text>
</comment>
<accession>A0A2V1II33</accession>
<name>A0A2V1II33_9BACT</name>
<evidence type="ECO:0000313" key="2">
    <source>
        <dbReference type="Proteomes" id="UP000244905"/>
    </source>
</evidence>
<organism evidence="1 2">
    <name type="scientific">Duncaniella muris</name>
    <dbReference type="NCBI Taxonomy" id="2094150"/>
    <lineage>
        <taxon>Bacteria</taxon>
        <taxon>Pseudomonadati</taxon>
        <taxon>Bacteroidota</taxon>
        <taxon>Bacteroidia</taxon>
        <taxon>Bacteroidales</taxon>
        <taxon>Muribaculaceae</taxon>
        <taxon>Duncaniella</taxon>
    </lineage>
</organism>
<proteinExistence type="predicted"/>
<dbReference type="EMBL" id="PUEC01000039">
    <property type="protein sequence ID" value="PWB00521.1"/>
    <property type="molecule type" value="Genomic_DNA"/>
</dbReference>
<dbReference type="Proteomes" id="UP000244905">
    <property type="component" value="Unassembled WGS sequence"/>
</dbReference>
<dbReference type="RefSeq" id="WP_107033267.1">
    <property type="nucleotide sequence ID" value="NZ_PUEC01000039.1"/>
</dbReference>
<reference evidence="2" key="1">
    <citation type="submission" date="2018-02" db="EMBL/GenBank/DDBJ databases">
        <authorList>
            <person name="Clavel T."/>
            <person name="Strowig T."/>
        </authorList>
    </citation>
    <scope>NUCLEOTIDE SEQUENCE [LARGE SCALE GENOMIC DNA]</scope>
    <source>
        <strain evidence="2">DSM 103720</strain>
    </source>
</reference>
<sequence>MIDITSYSLGRPFPEERYISSQDSVVARITPHSFDVIVTLDNLTFEERKAIVSDKFYVSIFVHKQIPHVVFDFGVYKCNVSINIQKINSVNQQDWAYDKENTVTLYLLEPCTGNIINFRMIKFPLMTELKYLFRLQFSLTKETIDSRAKEAEQLYSVQEMENYSLFYGEVPESGIKIETTEEEYLF</sequence>
<keyword evidence="2" id="KW-1185">Reference proteome</keyword>
<dbReference type="GeneID" id="82527152"/>
<protein>
    <submittedName>
        <fullName evidence="1">Uncharacterized protein</fullName>
    </submittedName>
</protein>
<evidence type="ECO:0000313" key="1">
    <source>
        <dbReference type="EMBL" id="PWB00521.1"/>
    </source>
</evidence>
<gene>
    <name evidence="1" type="ORF">C5O23_12525</name>
</gene>
<dbReference type="AlphaFoldDB" id="A0A2V1II33"/>